<gene>
    <name evidence="1" type="ORF">BGZ65_006025</name>
</gene>
<dbReference type="Proteomes" id="UP000749646">
    <property type="component" value="Unassembled WGS sequence"/>
</dbReference>
<comment type="caution">
    <text evidence="1">The sequence shown here is derived from an EMBL/GenBank/DDBJ whole genome shotgun (WGS) entry which is preliminary data.</text>
</comment>
<reference evidence="1" key="1">
    <citation type="journal article" date="2020" name="Fungal Divers.">
        <title>Resolving the Mortierellaceae phylogeny through synthesis of multi-gene phylogenetics and phylogenomics.</title>
        <authorList>
            <person name="Vandepol N."/>
            <person name="Liber J."/>
            <person name="Desiro A."/>
            <person name="Na H."/>
            <person name="Kennedy M."/>
            <person name="Barry K."/>
            <person name="Grigoriev I.V."/>
            <person name="Miller A.N."/>
            <person name="O'Donnell K."/>
            <person name="Stajich J.E."/>
            <person name="Bonito G."/>
        </authorList>
    </citation>
    <scope>NUCLEOTIDE SEQUENCE</scope>
    <source>
        <strain evidence="1">MES-2147</strain>
    </source>
</reference>
<dbReference type="EMBL" id="JAAAHW010007091">
    <property type="protein sequence ID" value="KAF9951321.1"/>
    <property type="molecule type" value="Genomic_DNA"/>
</dbReference>
<feature type="non-terminal residue" evidence="1">
    <location>
        <position position="1"/>
    </location>
</feature>
<keyword evidence="2" id="KW-1185">Reference proteome</keyword>
<protein>
    <submittedName>
        <fullName evidence="1">Uncharacterized protein</fullName>
    </submittedName>
</protein>
<sequence>DERVRVERLMKEMCVCSYEPTDLPTSPFEDSFDDSFDEPLESITHRMDSMVTIPPLTITLSRREWKLAAQYSNWLYRWGIVLNTKLDPAHQDDDA</sequence>
<dbReference type="AlphaFoldDB" id="A0A9P6IX98"/>
<proteinExistence type="predicted"/>
<name>A0A9P6IX98_9FUNG</name>
<dbReference type="OrthoDB" id="429932at2759"/>
<organism evidence="1 2">
    <name type="scientific">Modicella reniformis</name>
    <dbReference type="NCBI Taxonomy" id="1440133"/>
    <lineage>
        <taxon>Eukaryota</taxon>
        <taxon>Fungi</taxon>
        <taxon>Fungi incertae sedis</taxon>
        <taxon>Mucoromycota</taxon>
        <taxon>Mortierellomycotina</taxon>
        <taxon>Mortierellomycetes</taxon>
        <taxon>Mortierellales</taxon>
        <taxon>Mortierellaceae</taxon>
        <taxon>Modicella</taxon>
    </lineage>
</organism>
<evidence type="ECO:0000313" key="2">
    <source>
        <dbReference type="Proteomes" id="UP000749646"/>
    </source>
</evidence>
<accession>A0A9P6IX98</accession>
<feature type="non-terminal residue" evidence="1">
    <location>
        <position position="95"/>
    </location>
</feature>
<evidence type="ECO:0000313" key="1">
    <source>
        <dbReference type="EMBL" id="KAF9951321.1"/>
    </source>
</evidence>